<comment type="caution">
    <text evidence="1">The sequence shown here is derived from an EMBL/GenBank/DDBJ whole genome shotgun (WGS) entry which is preliminary data.</text>
</comment>
<evidence type="ECO:0008006" key="3">
    <source>
        <dbReference type="Google" id="ProtNLM"/>
    </source>
</evidence>
<gene>
    <name evidence="1" type="ORF">GCM10009102_26330</name>
</gene>
<reference evidence="2" key="1">
    <citation type="journal article" date="2019" name="Int. J. Syst. Evol. Microbiol.">
        <title>The Global Catalogue of Microorganisms (GCM) 10K type strain sequencing project: providing services to taxonomists for standard genome sequencing and annotation.</title>
        <authorList>
            <consortium name="The Broad Institute Genomics Platform"/>
            <consortium name="The Broad Institute Genome Sequencing Center for Infectious Disease"/>
            <person name="Wu L."/>
            <person name="Ma J."/>
        </authorList>
    </citation>
    <scope>NUCLEOTIDE SEQUENCE [LARGE SCALE GENOMIC DNA]</scope>
    <source>
        <strain evidence="2">JCM 14603</strain>
    </source>
</reference>
<protein>
    <recommendedName>
        <fullName evidence="3">DUF2927 domain-containing protein</fullName>
    </recommendedName>
</protein>
<evidence type="ECO:0000313" key="1">
    <source>
        <dbReference type="EMBL" id="GAA0673428.1"/>
    </source>
</evidence>
<accession>A0ABP3T4Q8</accession>
<keyword evidence="2" id="KW-1185">Reference proteome</keyword>
<evidence type="ECO:0000313" key="2">
    <source>
        <dbReference type="Proteomes" id="UP001500238"/>
    </source>
</evidence>
<organism evidence="1 2">
    <name type="scientific">Sphingomonas insulae</name>
    <dbReference type="NCBI Taxonomy" id="424800"/>
    <lineage>
        <taxon>Bacteria</taxon>
        <taxon>Pseudomonadati</taxon>
        <taxon>Pseudomonadota</taxon>
        <taxon>Alphaproteobacteria</taxon>
        <taxon>Sphingomonadales</taxon>
        <taxon>Sphingomonadaceae</taxon>
        <taxon>Sphingomonas</taxon>
    </lineage>
</organism>
<sequence length="351" mass="37167">MWKVIAGSRDGWDKLGLASGVPEAGALRWEWREMGDLGPMRAAGIVGAMLATAAVHGQTVPTTNPVTAADPIVVEGRALPDEVKIRALARAISPRVGFDQPLARFTDPVCFATAGLPSPMLRTIGARLAENADAAGIALAGDGCTPNIIVVFVEDSRAEAERLMRRKPWMFRNYQPSEMLDILKEPGPVHVWSVSEVRSRDGDRISQGVDGPPTLRVPIATRIGLAIRRDMLSTVMLVDRKAVLGRSLRQVADYAAMRTLAMIRPKGAAGGDTILTLFDPAAAAPPTEMTAFDRGYLKALYAGSGTQRGATKVAMIARSIIRTAADDNADARRAGFAGSAGSAGSNNGGEQ</sequence>
<dbReference type="Proteomes" id="UP001500238">
    <property type="component" value="Unassembled WGS sequence"/>
</dbReference>
<name>A0ABP3T4Q8_9SPHN</name>
<proteinExistence type="predicted"/>
<dbReference type="EMBL" id="BAAAES010000009">
    <property type="protein sequence ID" value="GAA0673428.1"/>
    <property type="molecule type" value="Genomic_DNA"/>
</dbReference>